<reference evidence="11 12" key="1">
    <citation type="journal article" date="2019" name="Nat. Commun.">
        <title>The antimicrobial potential of Streptomyces from insect microbiomes.</title>
        <authorList>
            <person name="Chevrette M.G."/>
            <person name="Carlson C.M."/>
            <person name="Ortega H.E."/>
            <person name="Thomas C."/>
            <person name="Ananiev G.E."/>
            <person name="Barns K.J."/>
            <person name="Book A.J."/>
            <person name="Cagnazzo J."/>
            <person name="Carlos C."/>
            <person name="Flanigan W."/>
            <person name="Grubbs K.J."/>
            <person name="Horn H.A."/>
            <person name="Hoffmann F.M."/>
            <person name="Klassen J.L."/>
            <person name="Knack J.J."/>
            <person name="Lewin G.R."/>
            <person name="McDonald B.R."/>
            <person name="Muller L."/>
            <person name="Melo W.G.P."/>
            <person name="Pinto-Tomas A.A."/>
            <person name="Schmitz A."/>
            <person name="Wendt-Pienkowski E."/>
            <person name="Wildman S."/>
            <person name="Zhao M."/>
            <person name="Zhang F."/>
            <person name="Bugni T.S."/>
            <person name="Andes D.R."/>
            <person name="Pupo M.T."/>
            <person name="Currie C.R."/>
        </authorList>
    </citation>
    <scope>NUCLEOTIDE SEQUENCE [LARGE SCALE GENOMIC DNA]</scope>
    <source>
        <strain evidence="11 12">SID5840</strain>
    </source>
</reference>
<dbReference type="GO" id="GO:0005975">
    <property type="term" value="P:carbohydrate metabolic process"/>
    <property type="evidence" value="ECO:0007669"/>
    <property type="project" value="InterPro"/>
</dbReference>
<evidence type="ECO:0000256" key="6">
    <source>
        <dbReference type="PIRSR" id="PIRSR036289-51"/>
    </source>
</evidence>
<dbReference type="GO" id="GO:0016757">
    <property type="term" value="F:glycosyltransferase activity"/>
    <property type="evidence" value="ECO:0007669"/>
    <property type="project" value="UniProtKB-KW"/>
</dbReference>
<feature type="binding site" evidence="6">
    <location>
        <begin position="604"/>
        <end position="605"/>
    </location>
    <ligand>
        <name>substrate</name>
    </ligand>
</feature>
<proteinExistence type="inferred from homology"/>
<dbReference type="InterPro" id="IPR008928">
    <property type="entry name" value="6-hairpin_glycosidase_sf"/>
</dbReference>
<dbReference type="SUPFAM" id="SSF74650">
    <property type="entry name" value="Galactose mutarotase-like"/>
    <property type="match status" value="1"/>
</dbReference>
<feature type="domain" description="Glycoside hydrolase family 65 N-terminal" evidence="10">
    <location>
        <begin position="8"/>
        <end position="259"/>
    </location>
</feature>
<dbReference type="Pfam" id="PF03633">
    <property type="entry name" value="Glyco_hydro_65C"/>
    <property type="match status" value="1"/>
</dbReference>
<protein>
    <submittedName>
        <fullName evidence="11">Glycoside hydrolase family 65 protein</fullName>
    </submittedName>
</protein>
<evidence type="ECO:0000256" key="5">
    <source>
        <dbReference type="PIRSR" id="PIRSR036289-50"/>
    </source>
</evidence>
<dbReference type="Pfam" id="PF03636">
    <property type="entry name" value="Glyco_hydro_65N"/>
    <property type="match status" value="1"/>
</dbReference>
<comment type="similarity">
    <text evidence="1">Belongs to the glycosyl hydrolase 65 family.</text>
</comment>
<dbReference type="EMBL" id="WWHY01000001">
    <property type="protein sequence ID" value="MYR34900.1"/>
    <property type="molecule type" value="Genomic_DNA"/>
</dbReference>
<gene>
    <name evidence="11" type="ORF">GTW20_22235</name>
</gene>
<feature type="domain" description="Glycoside hydrolase family 65 C-terminal" evidence="9">
    <location>
        <begin position="713"/>
        <end position="777"/>
    </location>
</feature>
<evidence type="ECO:0000256" key="2">
    <source>
        <dbReference type="ARBA" id="ARBA00022676"/>
    </source>
</evidence>
<sequence>MSRRTLVYETTDPTPIGVRETLCTLGNGYFATRGAPPEARADGIHYPGTYVAGCYDRLASLVEGHRVENEDLVNVPDWTPLTFRHEDGHWFEAPAPDPPERVELDMGDGVLTRTFHVVDEGRRTRVTQRRLVSMDDPHLAVLETALTPENWSGTVIVRSALDGGVANAGVPRYRHLNGRHLRPAGVGADISGVTWLRSRTLTSGVEIVLASRTRVASGPGPSSVRSPMREDHVATDLTLEMGRGERSVVEKTVALYTSRDRAIGDALGAARDALDACGGLDELLSRHTRAWRRLWDACAVRVADEEEQRLLDLCLFHLLQTLSPHTADLDVGVPARGLHGEAYRGHVFWDELFVLPFLDARLPEVSRGLLRYRWRRLPRARSAARAAGLRGALFPWQSASDGREESQSTHLNPRSGEWLPDHSHLQRHVGLAIAHNVWRHYRTTRDLAFLCDFGAELLLEIARAFSDMAVHDRASDRYGIHGVMGPDEYHDAYPGEDSPGLDDNAYTNVMTAWVLARALDVLRALPGPRRRGLREAIGLGSDEIERFETVSRKLRVPFHEGVISQFSGYERLAELDWETRRGARRLDRILQAEGDSVNRYKAAKQADVLMLFFLLSPEEVADVLRRLGLTVDPDLVPRTVEYYLARTAHGSTLSAVVHARVLARIDRKASWEFFREALKADAEDVQGGTTAEGIHLGAMAGALDLLTRCYGGLSTYDDVLNLDPVVPEEQSAFSYDLRLPGHWKVCVEVTHEHVRLTLPHAEGAALRVRIQGSEIEVPPGSSRTLPLHDPPPDRT</sequence>
<dbReference type="Gene3D" id="2.60.420.10">
    <property type="entry name" value="Maltose phosphorylase, domain 3"/>
    <property type="match status" value="1"/>
</dbReference>
<dbReference type="InterPro" id="IPR037018">
    <property type="entry name" value="GH65_N"/>
</dbReference>
<dbReference type="RefSeq" id="WP_161111767.1">
    <property type="nucleotide sequence ID" value="NZ_WWHY01000001.1"/>
</dbReference>
<keyword evidence="2" id="KW-0328">Glycosyltransferase</keyword>
<dbReference type="Proteomes" id="UP000467124">
    <property type="component" value="Unassembled WGS sequence"/>
</dbReference>
<evidence type="ECO:0000259" key="10">
    <source>
        <dbReference type="Pfam" id="PF03636"/>
    </source>
</evidence>
<name>A0A7K2IY33_9ACTN</name>
<keyword evidence="11" id="KW-0378">Hydrolase</keyword>
<dbReference type="Gene3D" id="1.50.10.10">
    <property type="match status" value="1"/>
</dbReference>
<feature type="active site" description="Proton donor" evidence="5">
    <location>
        <position position="488"/>
    </location>
</feature>
<evidence type="ECO:0000256" key="4">
    <source>
        <dbReference type="ARBA" id="ARBA00023295"/>
    </source>
</evidence>
<evidence type="ECO:0000259" key="8">
    <source>
        <dbReference type="Pfam" id="PF03632"/>
    </source>
</evidence>
<feature type="domain" description="Glycoside hydrolase family 65 central catalytic" evidence="8">
    <location>
        <begin position="313"/>
        <end position="703"/>
    </location>
</feature>
<accession>A0A7K2IY33</accession>
<feature type="binding site" evidence="6">
    <location>
        <begin position="349"/>
        <end position="350"/>
    </location>
    <ligand>
        <name>substrate</name>
    </ligand>
</feature>
<evidence type="ECO:0000313" key="11">
    <source>
        <dbReference type="EMBL" id="MYR34900.1"/>
    </source>
</evidence>
<organism evidence="11 12">
    <name type="scientific">Nocardiopsis alba</name>
    <dbReference type="NCBI Taxonomy" id="53437"/>
    <lineage>
        <taxon>Bacteria</taxon>
        <taxon>Bacillati</taxon>
        <taxon>Actinomycetota</taxon>
        <taxon>Actinomycetes</taxon>
        <taxon>Streptosporangiales</taxon>
        <taxon>Nocardiopsidaceae</taxon>
        <taxon>Nocardiopsis</taxon>
    </lineage>
</organism>
<feature type="region of interest" description="Disordered" evidence="7">
    <location>
        <begin position="775"/>
        <end position="795"/>
    </location>
</feature>
<dbReference type="FunFam" id="1.50.10.10:FF:000053">
    <property type="entry name" value="Putative glycosyl hydrolase"/>
    <property type="match status" value="1"/>
</dbReference>
<dbReference type="InterPro" id="IPR005194">
    <property type="entry name" value="Glyco_hydro_65_C"/>
</dbReference>
<dbReference type="SUPFAM" id="SSF48208">
    <property type="entry name" value="Six-hairpin glycosidases"/>
    <property type="match status" value="1"/>
</dbReference>
<dbReference type="InterPro" id="IPR005196">
    <property type="entry name" value="Glyco_hydro_65_N"/>
</dbReference>
<evidence type="ECO:0000256" key="3">
    <source>
        <dbReference type="ARBA" id="ARBA00022679"/>
    </source>
</evidence>
<dbReference type="InterPro" id="IPR017045">
    <property type="entry name" value="Malt_Pase/Glycosyl_Hdrlase"/>
</dbReference>
<dbReference type="GO" id="GO:0004553">
    <property type="term" value="F:hydrolase activity, hydrolyzing O-glycosyl compounds"/>
    <property type="evidence" value="ECO:0007669"/>
    <property type="project" value="TreeGrafter"/>
</dbReference>
<evidence type="ECO:0000313" key="12">
    <source>
        <dbReference type="Proteomes" id="UP000467124"/>
    </source>
</evidence>
<dbReference type="PANTHER" id="PTHR11051:SF8">
    <property type="entry name" value="PROTEIN-GLUCOSYLGALACTOSYLHYDROXYLYSINE GLUCOSIDASE"/>
    <property type="match status" value="1"/>
</dbReference>
<evidence type="ECO:0000256" key="1">
    <source>
        <dbReference type="ARBA" id="ARBA00006768"/>
    </source>
</evidence>
<dbReference type="PANTHER" id="PTHR11051">
    <property type="entry name" value="GLYCOSYL HYDROLASE-RELATED"/>
    <property type="match status" value="1"/>
</dbReference>
<evidence type="ECO:0000259" key="9">
    <source>
        <dbReference type="Pfam" id="PF03633"/>
    </source>
</evidence>
<dbReference type="GO" id="GO:0030246">
    <property type="term" value="F:carbohydrate binding"/>
    <property type="evidence" value="ECO:0007669"/>
    <property type="project" value="InterPro"/>
</dbReference>
<keyword evidence="4" id="KW-0326">Glycosidase</keyword>
<comment type="caution">
    <text evidence="11">The sequence shown here is derived from an EMBL/GenBank/DDBJ whole genome shotgun (WGS) entry which is preliminary data.</text>
</comment>
<keyword evidence="3" id="KW-0808">Transferase</keyword>
<dbReference type="PIRSF" id="PIRSF036289">
    <property type="entry name" value="Glycosyl_hydrolase_malt_phosph"/>
    <property type="match status" value="1"/>
</dbReference>
<dbReference type="AlphaFoldDB" id="A0A7K2IY33"/>
<dbReference type="InterPro" id="IPR012341">
    <property type="entry name" value="6hp_glycosidase-like_sf"/>
</dbReference>
<dbReference type="Pfam" id="PF03632">
    <property type="entry name" value="Glyco_hydro_65m"/>
    <property type="match status" value="1"/>
</dbReference>
<dbReference type="InterPro" id="IPR011013">
    <property type="entry name" value="Gal_mutarotase_sf_dom"/>
</dbReference>
<dbReference type="InterPro" id="IPR005195">
    <property type="entry name" value="Glyco_hydro_65_M"/>
</dbReference>
<dbReference type="Gene3D" id="2.70.98.40">
    <property type="entry name" value="Glycoside hydrolase, family 65, N-terminal domain"/>
    <property type="match status" value="1"/>
</dbReference>
<evidence type="ECO:0000256" key="7">
    <source>
        <dbReference type="SAM" id="MobiDB-lite"/>
    </source>
</evidence>